<organism evidence="1 2">
    <name type="scientific">Actinomadura violacea</name>
    <dbReference type="NCBI Taxonomy" id="2819934"/>
    <lineage>
        <taxon>Bacteria</taxon>
        <taxon>Bacillati</taxon>
        <taxon>Actinomycetota</taxon>
        <taxon>Actinomycetes</taxon>
        <taxon>Streptosporangiales</taxon>
        <taxon>Thermomonosporaceae</taxon>
        <taxon>Actinomadura</taxon>
    </lineage>
</organism>
<dbReference type="EMBL" id="JAGEPF010000012">
    <property type="protein sequence ID" value="MBO2459854.1"/>
    <property type="molecule type" value="Genomic_DNA"/>
</dbReference>
<keyword evidence="2" id="KW-1185">Reference proteome</keyword>
<proteinExistence type="predicted"/>
<reference evidence="1 2" key="1">
    <citation type="submission" date="2021-03" db="EMBL/GenBank/DDBJ databases">
        <title>Actinomadura violae sp. nov., isolated from lichen in Thailand.</title>
        <authorList>
            <person name="Kanchanasin P."/>
            <person name="Saeng-In P."/>
            <person name="Phongsopitanun W."/>
            <person name="Yuki M."/>
            <person name="Kudo T."/>
            <person name="Ohkuma M."/>
            <person name="Tanasupawat S."/>
        </authorList>
    </citation>
    <scope>NUCLEOTIDE SEQUENCE [LARGE SCALE GENOMIC DNA]</scope>
    <source>
        <strain evidence="1 2">LCR2-06</strain>
    </source>
</reference>
<gene>
    <name evidence="1" type="ORF">J4709_19930</name>
</gene>
<evidence type="ECO:0000313" key="2">
    <source>
        <dbReference type="Proteomes" id="UP000680206"/>
    </source>
</evidence>
<dbReference type="RefSeq" id="WP_208242888.1">
    <property type="nucleotide sequence ID" value="NZ_JAGEPF010000012.1"/>
</dbReference>
<protein>
    <submittedName>
        <fullName evidence="1">Uncharacterized protein</fullName>
    </submittedName>
</protein>
<evidence type="ECO:0000313" key="1">
    <source>
        <dbReference type="EMBL" id="MBO2459854.1"/>
    </source>
</evidence>
<accession>A0ABS3RSX6</accession>
<name>A0ABS3RSX6_9ACTN</name>
<dbReference type="Proteomes" id="UP000680206">
    <property type="component" value="Unassembled WGS sequence"/>
</dbReference>
<sequence length="99" mass="11167">MKFNLTPEERTAMALEGLRKTVNRLRGCESWMREIARTGPAGDINLTLQRLGPLARESKFIAELLEDHRELRESADLALALYKQVRAEHHKTAAQVAVG</sequence>
<comment type="caution">
    <text evidence="1">The sequence shown here is derived from an EMBL/GenBank/DDBJ whole genome shotgun (WGS) entry which is preliminary data.</text>
</comment>